<evidence type="ECO:0000313" key="2">
    <source>
        <dbReference type="Proteomes" id="UP000179807"/>
    </source>
</evidence>
<gene>
    <name evidence="1" type="ORF">TRFO_38041</name>
</gene>
<dbReference type="GeneID" id="94846505"/>
<accession>A0A1J4J9E8</accession>
<dbReference type="Proteomes" id="UP000179807">
    <property type="component" value="Unassembled WGS sequence"/>
</dbReference>
<proteinExistence type="predicted"/>
<dbReference type="EMBL" id="MLAK01001219">
    <property type="protein sequence ID" value="OHS95818.1"/>
    <property type="molecule type" value="Genomic_DNA"/>
</dbReference>
<name>A0A1J4J9E8_9EUKA</name>
<comment type="caution">
    <text evidence="1">The sequence shown here is derived from an EMBL/GenBank/DDBJ whole genome shotgun (WGS) entry which is preliminary data.</text>
</comment>
<dbReference type="RefSeq" id="XP_068348955.1">
    <property type="nucleotide sequence ID" value="XM_068511801.1"/>
</dbReference>
<dbReference type="AlphaFoldDB" id="A0A1J4J9E8"/>
<evidence type="ECO:0000313" key="1">
    <source>
        <dbReference type="EMBL" id="OHS95818.1"/>
    </source>
</evidence>
<keyword evidence="2" id="KW-1185">Reference proteome</keyword>
<dbReference type="VEuPathDB" id="TrichDB:TRFO_38041"/>
<protein>
    <submittedName>
        <fullName evidence="1">Uncharacterized protein</fullName>
    </submittedName>
</protein>
<reference evidence="1" key="1">
    <citation type="submission" date="2016-10" db="EMBL/GenBank/DDBJ databases">
        <authorList>
            <person name="Benchimol M."/>
            <person name="Almeida L.G."/>
            <person name="Vasconcelos A.T."/>
            <person name="Perreira-Neves A."/>
            <person name="Rosa I.A."/>
            <person name="Tasca T."/>
            <person name="Bogo M.R."/>
            <person name="de Souza W."/>
        </authorList>
    </citation>
    <scope>NUCLEOTIDE SEQUENCE [LARGE SCALE GENOMIC DNA]</scope>
    <source>
        <strain evidence="1">K</strain>
    </source>
</reference>
<organism evidence="1 2">
    <name type="scientific">Tritrichomonas foetus</name>
    <dbReference type="NCBI Taxonomy" id="1144522"/>
    <lineage>
        <taxon>Eukaryota</taxon>
        <taxon>Metamonada</taxon>
        <taxon>Parabasalia</taxon>
        <taxon>Tritrichomonadida</taxon>
        <taxon>Tritrichomonadidae</taxon>
        <taxon>Tritrichomonas</taxon>
    </lineage>
</organism>
<sequence>MKFSEIQSLIKIDTPFDFKQWKNEYVRLKNLIGPQLKLMKDDELISLHEKWSHTITSNQSEPVYELAVRILLANLHYHFFRIPNHACLTSNDIYYNDDETIKLRIILKSIVWICDLPSILHEYEYLFSRTLHHFNLLMNILILYSVDSNEKITNELDQNHEKNINHERNINYERNTNHERNQELFQMNELTAIRITYILKYAKEFIPDKINSFIKPNSKQFIHLALNMTGKLQNILIKSLLYYADFEGVVFYQTDISLRLFHSFQTFKVTRPSQIYVISLILSQISENAFHDLTKLINHIFRIFQSIDLSQEYEKSIDAFIELLIINKIQDFDYDSFFNFLLQHPSKQICKFIEFFYEDIKLINNRNIDVNHSNMALFNDFFLHNHSNICKNKVLLSILKNNPDFVCKFDKNDLKICKHFVECTKYQSLLLTDQIKNYIITQFLNHEANENILSLIIEHKHFFKDISSFSAYKNSRNDKIRELYLNSLDWISSVDEKNDKILSFMLTESNQYLSYQALCKIRVTPILSHNNLFYSFMFHSSFKIRKKNDQFNAILYCNESIACKADFIKVD</sequence>